<keyword evidence="10" id="KW-1185">Reference proteome</keyword>
<reference evidence="9 10" key="1">
    <citation type="submission" date="2019-12" db="EMBL/GenBank/DDBJ databases">
        <title>Genome sequence of Streptomyces bambusae.</title>
        <authorList>
            <person name="Bansal K."/>
            <person name="Choksket S."/>
            <person name="Korpole S."/>
            <person name="Patil P.B."/>
        </authorList>
    </citation>
    <scope>NUCLEOTIDE SEQUENCE [LARGE SCALE GENOMIC DNA]</scope>
    <source>
        <strain evidence="9 10">SK60</strain>
    </source>
</reference>
<comment type="catalytic activity">
    <reaction evidence="7">
        <text>a peptidoglycan chain = a peptidoglycan chain with N-acetyl-1,6-anhydromuramyl-[peptide] at the reducing end + a peptidoglycan chain with N-acetylglucosamine at the non-reducing end.</text>
        <dbReference type="EC" id="4.2.2.29"/>
    </reaction>
</comment>
<feature type="region of interest" description="Disordered" evidence="8">
    <location>
        <begin position="172"/>
        <end position="253"/>
    </location>
</feature>
<evidence type="ECO:0000256" key="6">
    <source>
        <dbReference type="ARBA" id="ARBA00023316"/>
    </source>
</evidence>
<dbReference type="InterPro" id="IPR003770">
    <property type="entry name" value="MLTG-like"/>
</dbReference>
<gene>
    <name evidence="7 9" type="primary">mltG</name>
    <name evidence="9" type="ORF">GPJ59_09295</name>
</gene>
<evidence type="ECO:0000256" key="2">
    <source>
        <dbReference type="ARBA" id="ARBA00022692"/>
    </source>
</evidence>
<dbReference type="Pfam" id="PF02618">
    <property type="entry name" value="YceG"/>
    <property type="match status" value="1"/>
</dbReference>
<dbReference type="RefSeq" id="WP_219665997.1">
    <property type="nucleotide sequence ID" value="NZ_WTFF01000043.1"/>
</dbReference>
<dbReference type="PANTHER" id="PTHR30518">
    <property type="entry name" value="ENDOLYTIC MUREIN TRANSGLYCOSYLASE"/>
    <property type="match status" value="1"/>
</dbReference>
<evidence type="ECO:0000313" key="10">
    <source>
        <dbReference type="Proteomes" id="UP000812013"/>
    </source>
</evidence>
<feature type="compositionally biased region" description="Low complexity" evidence="8">
    <location>
        <begin position="28"/>
        <end position="105"/>
    </location>
</feature>
<feature type="compositionally biased region" description="Low complexity" evidence="8">
    <location>
        <begin position="123"/>
        <end position="137"/>
    </location>
</feature>
<comment type="caution">
    <text evidence="9">The sequence shown here is derived from an EMBL/GenBank/DDBJ whole genome shotgun (WGS) entry which is preliminary data.</text>
</comment>
<keyword evidence="3 7" id="KW-1133">Transmembrane helix</keyword>
<feature type="region of interest" description="Disordered" evidence="8">
    <location>
        <begin position="1"/>
        <end position="137"/>
    </location>
</feature>
<keyword evidence="4 7" id="KW-0472">Membrane</keyword>
<protein>
    <recommendedName>
        <fullName evidence="7">Endolytic murein transglycosylase</fullName>
        <ecNumber evidence="7">4.2.2.29</ecNumber>
    </recommendedName>
    <alternativeName>
        <fullName evidence="7">Peptidoglycan lytic transglycosylase</fullName>
    </alternativeName>
    <alternativeName>
        <fullName evidence="7">Peptidoglycan polymerization terminase</fullName>
    </alternativeName>
</protein>
<dbReference type="PANTHER" id="PTHR30518:SF2">
    <property type="entry name" value="ENDOLYTIC MUREIN TRANSGLYCOSYLASE"/>
    <property type="match status" value="1"/>
</dbReference>
<dbReference type="EC" id="4.2.2.29" evidence="7"/>
<dbReference type="EMBL" id="WTFF01000043">
    <property type="protein sequence ID" value="MBW5482071.1"/>
    <property type="molecule type" value="Genomic_DNA"/>
</dbReference>
<dbReference type="Gene3D" id="3.30.1490.480">
    <property type="entry name" value="Endolytic murein transglycosylase"/>
    <property type="match status" value="1"/>
</dbReference>
<dbReference type="NCBIfam" id="TIGR00247">
    <property type="entry name" value="endolytic transglycosylase MltG"/>
    <property type="match status" value="1"/>
</dbReference>
<comment type="function">
    <text evidence="7">Functions as a peptidoglycan terminase that cleaves nascent peptidoglycan strands endolytically to terminate their elongation.</text>
</comment>
<evidence type="ECO:0000256" key="5">
    <source>
        <dbReference type="ARBA" id="ARBA00023239"/>
    </source>
</evidence>
<dbReference type="Proteomes" id="UP000812013">
    <property type="component" value="Unassembled WGS sequence"/>
</dbReference>
<feature type="transmembrane region" description="Helical" evidence="7">
    <location>
        <begin position="257"/>
        <end position="278"/>
    </location>
</feature>
<evidence type="ECO:0000256" key="4">
    <source>
        <dbReference type="ARBA" id="ARBA00023136"/>
    </source>
</evidence>
<evidence type="ECO:0000256" key="1">
    <source>
        <dbReference type="ARBA" id="ARBA00022475"/>
    </source>
</evidence>
<evidence type="ECO:0000256" key="7">
    <source>
        <dbReference type="HAMAP-Rule" id="MF_02065"/>
    </source>
</evidence>
<dbReference type="HAMAP" id="MF_02065">
    <property type="entry name" value="MltG"/>
    <property type="match status" value="1"/>
</dbReference>
<name>A0ABS6Z3B8_9ACTN</name>
<evidence type="ECO:0000313" key="9">
    <source>
        <dbReference type="EMBL" id="MBW5482071.1"/>
    </source>
</evidence>
<organism evidence="9 10">
    <name type="scientific">Streptomyces bambusae</name>
    <dbReference type="NCBI Taxonomy" id="1550616"/>
    <lineage>
        <taxon>Bacteria</taxon>
        <taxon>Bacillati</taxon>
        <taxon>Actinomycetota</taxon>
        <taxon>Actinomycetes</taxon>
        <taxon>Kitasatosporales</taxon>
        <taxon>Streptomycetaceae</taxon>
        <taxon>Streptomyces</taxon>
    </lineage>
</organism>
<feature type="site" description="Important for catalytic activity" evidence="7">
    <location>
        <position position="486"/>
    </location>
</feature>
<evidence type="ECO:0000256" key="3">
    <source>
        <dbReference type="ARBA" id="ARBA00022989"/>
    </source>
</evidence>
<keyword evidence="5 7" id="KW-0456">Lyase</keyword>
<comment type="subcellular location">
    <subcellularLocation>
        <location evidence="7">Cell membrane</location>
        <topology evidence="7">Single-pass membrane protein</topology>
    </subcellularLocation>
</comment>
<comment type="similarity">
    <text evidence="7">Belongs to the transglycosylase MltG family.</text>
</comment>
<evidence type="ECO:0000256" key="8">
    <source>
        <dbReference type="SAM" id="MobiDB-lite"/>
    </source>
</evidence>
<proteinExistence type="inferred from homology"/>
<keyword evidence="6 7" id="KW-0961">Cell wall biogenesis/degradation</keyword>
<keyword evidence="1 7" id="KW-1003">Cell membrane</keyword>
<accession>A0ABS6Z3B8</accession>
<feature type="compositionally biased region" description="Acidic residues" evidence="8">
    <location>
        <begin position="204"/>
        <end position="216"/>
    </location>
</feature>
<sequence>MTEYGRGQAPEPWHPEDPLYGDPGWTGQHQVPQHYPQDQQQYQQPQAQYQQHQQYPQQQYATQQHQQYPEQYGQQVQPQMQPQQMHPQMHPQQMQPHMQQPVAQQTYGGQAWDTGQMIGLTDPQAAHPQAAHPQVAADPYATGQTYVGADPYAGGEAYAGAAGYAQQPAGYPGEAPDLYTSDEAYPPPAPPNQRHLAPERTEDAPDTDEDDDEADEPASAGRRTDRKGAKGAKGGNGAASGKSGKSGKGKKKGRNGVACLFTSLVLIGIVGGGGYYGYSFLQDRFGAPADFTGAGTEPIDVEIKPGSGLGQMGRTLKEAGVVASAEAFVSAASANPKGKNIQPGVYPLRKRMSAKEAVAVMVDPTKLNVVTIPEGWRNAAVYEAIDKKLKLQSGTTKDVAKRELKNLGLPTWADSANPKMIDPLEGFLYPARYDLTVGMKPEDLLKQMVAKANESYAAHGVEAKAKELGLSSPLQVVTIASMVQAEGMSHDDFKKMSDVIYNRLKPTNTVTNRKLEFDSTINYLKGTSNINVSRTETRTLDNPYNTYFHAGLTPGPIGNPGDDAVNAAMNPDGGGWMFFVSVDGKKTTFTRTFEEHDELVKEFNRRQSNR</sequence>
<keyword evidence="2 7" id="KW-0812">Transmembrane</keyword>